<evidence type="ECO:0000259" key="3">
    <source>
        <dbReference type="Pfam" id="PF03109"/>
    </source>
</evidence>
<dbReference type="RefSeq" id="WP_201173535.1">
    <property type="nucleotide sequence ID" value="NZ_JAEPWM010000006.1"/>
</dbReference>
<feature type="transmembrane region" description="Helical" evidence="2">
    <location>
        <begin position="14"/>
        <end position="32"/>
    </location>
</feature>
<dbReference type="SUPFAM" id="SSF56112">
    <property type="entry name" value="Protein kinase-like (PK-like)"/>
    <property type="match status" value="1"/>
</dbReference>
<dbReference type="Pfam" id="PF03109">
    <property type="entry name" value="ABC1"/>
    <property type="match status" value="1"/>
</dbReference>
<comment type="caution">
    <text evidence="4">The sequence shown here is derived from an EMBL/GenBank/DDBJ whole genome shotgun (WGS) entry which is preliminary data.</text>
</comment>
<name>A0A934TUH5_9BURK</name>
<dbReference type="PANTHER" id="PTHR10566:SF113">
    <property type="entry name" value="PROTEIN ACTIVITY OF BC1 COMPLEX KINASE 7, CHLOROPLASTIC"/>
    <property type="match status" value="1"/>
</dbReference>
<keyword evidence="2" id="KW-0472">Membrane</keyword>
<feature type="transmembrane region" description="Helical" evidence="2">
    <location>
        <begin position="494"/>
        <end position="515"/>
    </location>
</feature>
<comment type="similarity">
    <text evidence="1">Belongs to the protein kinase superfamily. ADCK protein kinase family.</text>
</comment>
<accession>A0A934TUH5</accession>
<dbReference type="InterPro" id="IPR011009">
    <property type="entry name" value="Kinase-like_dom_sf"/>
</dbReference>
<keyword evidence="4" id="KW-0808">Transferase</keyword>
<keyword evidence="2" id="KW-0812">Transmembrane</keyword>
<protein>
    <submittedName>
        <fullName evidence="4">AarF/ABC1/UbiB kinase family protein</fullName>
    </submittedName>
</protein>
<sequence length="563" mass="63391">MLSSHSVGHRLVRLLPRVVLLLLAITGARILLRFGRMTPAEFDHYVGRELRDNMMRASGVFVKFGQILSMRPDVLPYAVCQELAQLLDSVAPEPYEESAATLRESWGGTLRTNEIVSMEVRPLAAASFATVYRAVLANGTRVAVKVQRRHIEGVVRADLRILHLIALVLDSLTTFGRLSITALVEDFAAWTQEELDYTREAAQMSRMRDALGDDSAWMVIPRVHWEFCSTRVLVVDLLEGTWLSELVAHRDRERDDRDRIARAIFSFLMRQAFELGYFHADPHAGNLCLLDDGRIGLVDFGIIGHIGKAFQETQVTLLSSIETNDIDSAFAALSRILEIPPDADMDRFRTLVERNFNSWVLRQHQPNLPTVDRSASQLLIANFRAARECNLAFSQPAARYYRAFIVLDSVIVSLSDSFNHREEISRYFRERSTRVTRQIRDRLGTAEGRDFARALLTRLTGLAPQLATRIEQELQQKQQPDWSTSQSRLGWSNFLRVAGWSVALFGVLALASAIVDRTMGVPPPLALLPALFLSLPMAALLAGAGLLLLWASRYMRVNAFRHG</sequence>
<dbReference type="Gene3D" id="1.10.510.10">
    <property type="entry name" value="Transferase(Phosphotransferase) domain 1"/>
    <property type="match status" value="1"/>
</dbReference>
<dbReference type="InterPro" id="IPR050154">
    <property type="entry name" value="UbiB_kinase"/>
</dbReference>
<dbReference type="PANTHER" id="PTHR10566">
    <property type="entry name" value="CHAPERONE-ACTIVITY OF BC1 COMPLEX CABC1 -RELATED"/>
    <property type="match status" value="1"/>
</dbReference>
<evidence type="ECO:0000313" key="5">
    <source>
        <dbReference type="Proteomes" id="UP000630528"/>
    </source>
</evidence>
<evidence type="ECO:0000256" key="2">
    <source>
        <dbReference type="SAM" id="Phobius"/>
    </source>
</evidence>
<organism evidence="4 5">
    <name type="scientific">Ramlibacter ginsenosidimutans</name>
    <dbReference type="NCBI Taxonomy" id="502333"/>
    <lineage>
        <taxon>Bacteria</taxon>
        <taxon>Pseudomonadati</taxon>
        <taxon>Pseudomonadota</taxon>
        <taxon>Betaproteobacteria</taxon>
        <taxon>Burkholderiales</taxon>
        <taxon>Comamonadaceae</taxon>
        <taxon>Ramlibacter</taxon>
    </lineage>
</organism>
<reference evidence="4" key="1">
    <citation type="journal article" date="2012" name="J. Microbiol. Biotechnol.">
        <title>Ramlibacter ginsenosidimutans sp. nov., with ginsenoside-converting activity.</title>
        <authorList>
            <person name="Wang L."/>
            <person name="An D.S."/>
            <person name="Kim S.G."/>
            <person name="Jin F.X."/>
            <person name="Kim S.C."/>
            <person name="Lee S.T."/>
            <person name="Im W.T."/>
        </authorList>
    </citation>
    <scope>NUCLEOTIDE SEQUENCE</scope>
    <source>
        <strain evidence="4">KACC 17527</strain>
    </source>
</reference>
<dbReference type="InterPro" id="IPR004147">
    <property type="entry name" value="ABC1_dom"/>
</dbReference>
<keyword evidence="5" id="KW-1185">Reference proteome</keyword>
<gene>
    <name evidence="4" type="ORF">JJB11_16230</name>
</gene>
<evidence type="ECO:0000256" key="1">
    <source>
        <dbReference type="ARBA" id="ARBA00009670"/>
    </source>
</evidence>
<proteinExistence type="inferred from homology"/>
<feature type="domain" description="ABC1 atypical kinase-like" evidence="3">
    <location>
        <begin position="86"/>
        <end position="328"/>
    </location>
</feature>
<evidence type="ECO:0000313" key="4">
    <source>
        <dbReference type="EMBL" id="MBK6007648.1"/>
    </source>
</evidence>
<dbReference type="EMBL" id="JAEPWM010000006">
    <property type="protein sequence ID" value="MBK6007648.1"/>
    <property type="molecule type" value="Genomic_DNA"/>
</dbReference>
<keyword evidence="2" id="KW-1133">Transmembrane helix</keyword>
<dbReference type="Proteomes" id="UP000630528">
    <property type="component" value="Unassembled WGS sequence"/>
</dbReference>
<reference evidence="4" key="2">
    <citation type="submission" date="2021-01" db="EMBL/GenBank/DDBJ databases">
        <authorList>
            <person name="Kang M."/>
        </authorList>
    </citation>
    <scope>NUCLEOTIDE SEQUENCE</scope>
    <source>
        <strain evidence="4">KACC 17527</strain>
    </source>
</reference>
<feature type="transmembrane region" description="Helical" evidence="2">
    <location>
        <begin position="527"/>
        <end position="551"/>
    </location>
</feature>
<dbReference type="GO" id="GO:0016301">
    <property type="term" value="F:kinase activity"/>
    <property type="evidence" value="ECO:0007669"/>
    <property type="project" value="UniProtKB-KW"/>
</dbReference>
<dbReference type="AlphaFoldDB" id="A0A934TUH5"/>
<dbReference type="CDD" id="cd05121">
    <property type="entry name" value="ABC1_ADCK3-like"/>
    <property type="match status" value="1"/>
</dbReference>
<keyword evidence="4" id="KW-0418">Kinase</keyword>